<feature type="non-terminal residue" evidence="1">
    <location>
        <position position="1"/>
    </location>
</feature>
<sequence>EGNTGRATAGLTQPMPLPADLAALLRTT</sequence>
<protein>
    <submittedName>
        <fullName evidence="1">DUF3703 domain-containing protein</fullName>
    </submittedName>
</protein>
<proteinExistence type="predicted"/>
<gene>
    <name evidence="1" type="ORF">ACFQ08_40395</name>
</gene>
<reference evidence="2" key="1">
    <citation type="journal article" date="2019" name="Int. J. Syst. Evol. Microbiol.">
        <title>The Global Catalogue of Microorganisms (GCM) 10K type strain sequencing project: providing services to taxonomists for standard genome sequencing and annotation.</title>
        <authorList>
            <consortium name="The Broad Institute Genomics Platform"/>
            <consortium name="The Broad Institute Genome Sequencing Center for Infectious Disease"/>
            <person name="Wu L."/>
            <person name="Ma J."/>
        </authorList>
    </citation>
    <scope>NUCLEOTIDE SEQUENCE [LARGE SCALE GENOMIC DNA]</scope>
    <source>
        <strain evidence="2">CCUG 62974</strain>
    </source>
</reference>
<dbReference type="InterPro" id="IPR022172">
    <property type="entry name" value="DUF3703"/>
</dbReference>
<dbReference type="EMBL" id="JBHTHX010002720">
    <property type="protein sequence ID" value="MFD0890846.1"/>
    <property type="molecule type" value="Genomic_DNA"/>
</dbReference>
<accession>A0ABW3E445</accession>
<keyword evidence="2" id="KW-1185">Reference proteome</keyword>
<organism evidence="1 2">
    <name type="scientific">Streptosporangium algeriense</name>
    <dbReference type="NCBI Taxonomy" id="1682748"/>
    <lineage>
        <taxon>Bacteria</taxon>
        <taxon>Bacillati</taxon>
        <taxon>Actinomycetota</taxon>
        <taxon>Actinomycetes</taxon>
        <taxon>Streptosporangiales</taxon>
        <taxon>Streptosporangiaceae</taxon>
        <taxon>Streptosporangium</taxon>
    </lineage>
</organism>
<dbReference type="Proteomes" id="UP001597024">
    <property type="component" value="Unassembled WGS sequence"/>
</dbReference>
<name>A0ABW3E445_9ACTN</name>
<evidence type="ECO:0000313" key="1">
    <source>
        <dbReference type="EMBL" id="MFD0890846.1"/>
    </source>
</evidence>
<dbReference type="Pfam" id="PF12487">
    <property type="entry name" value="DUF3703"/>
    <property type="match status" value="1"/>
</dbReference>
<evidence type="ECO:0000313" key="2">
    <source>
        <dbReference type="Proteomes" id="UP001597024"/>
    </source>
</evidence>
<comment type="caution">
    <text evidence="1">The sequence shown here is derived from an EMBL/GenBank/DDBJ whole genome shotgun (WGS) entry which is preliminary data.</text>
</comment>